<gene>
    <name evidence="2" type="ORF">SAMN05192570_0378</name>
</gene>
<reference evidence="3" key="1">
    <citation type="submission" date="2016-10" db="EMBL/GenBank/DDBJ databases">
        <authorList>
            <person name="Varghese N."/>
            <person name="Submissions S."/>
        </authorList>
    </citation>
    <scope>NUCLEOTIDE SEQUENCE [LARGE SCALE GENOMIC DNA]</scope>
    <source>
        <strain evidence="3">CGMCC 1.10683</strain>
    </source>
</reference>
<proteinExistence type="predicted"/>
<keyword evidence="1" id="KW-1133">Transmembrane helix</keyword>
<dbReference type="OrthoDB" id="1445569at2"/>
<keyword evidence="3" id="KW-1185">Reference proteome</keyword>
<keyword evidence="1" id="KW-0812">Transmembrane</keyword>
<accession>A0A1I6NR77</accession>
<dbReference type="Proteomes" id="UP000198788">
    <property type="component" value="Unassembled WGS sequence"/>
</dbReference>
<dbReference type="STRING" id="871741.SAMN05192570_0378"/>
<name>A0A1I6NR77_9CAUL</name>
<protein>
    <submittedName>
        <fullName evidence="2">TIGR02588 family protein</fullName>
    </submittedName>
</protein>
<dbReference type="RefSeq" id="WP_092306175.1">
    <property type="nucleotide sequence ID" value="NZ_FOZV01000001.1"/>
</dbReference>
<evidence type="ECO:0000256" key="1">
    <source>
        <dbReference type="SAM" id="Phobius"/>
    </source>
</evidence>
<evidence type="ECO:0000313" key="2">
    <source>
        <dbReference type="EMBL" id="SFS30384.1"/>
    </source>
</evidence>
<evidence type="ECO:0000313" key="3">
    <source>
        <dbReference type="Proteomes" id="UP000198788"/>
    </source>
</evidence>
<sequence>MAAARKKPGPPPAPALLEWAMGGLGALIVLAVLAVVLVEAIGPRAPAALEARLQSARPAAGRWLAEVEVANTGDRTAAAVEIEGRLGSETATATLDYVPAHGRETVVLTFDADPRGAVNLSVPGWSEP</sequence>
<dbReference type="AlphaFoldDB" id="A0A1I6NR77"/>
<dbReference type="EMBL" id="FOZV01000001">
    <property type="protein sequence ID" value="SFS30384.1"/>
    <property type="molecule type" value="Genomic_DNA"/>
</dbReference>
<organism evidence="2 3">
    <name type="scientific">Brevundimonas viscosa</name>
    <dbReference type="NCBI Taxonomy" id="871741"/>
    <lineage>
        <taxon>Bacteria</taxon>
        <taxon>Pseudomonadati</taxon>
        <taxon>Pseudomonadota</taxon>
        <taxon>Alphaproteobacteria</taxon>
        <taxon>Caulobacterales</taxon>
        <taxon>Caulobacteraceae</taxon>
        <taxon>Brevundimonas</taxon>
    </lineage>
</organism>
<feature type="transmembrane region" description="Helical" evidence="1">
    <location>
        <begin position="20"/>
        <end position="42"/>
    </location>
</feature>
<keyword evidence="1" id="KW-0472">Membrane</keyword>